<keyword evidence="4" id="KW-0233">DNA recombination</keyword>
<dbReference type="InterPro" id="IPR011010">
    <property type="entry name" value="DNA_brk_join_enz"/>
</dbReference>
<evidence type="ECO:0000256" key="2">
    <source>
        <dbReference type="ARBA" id="ARBA00022908"/>
    </source>
</evidence>
<dbReference type="GO" id="GO:0003677">
    <property type="term" value="F:DNA binding"/>
    <property type="evidence" value="ECO:0007669"/>
    <property type="project" value="UniProtKB-KW"/>
</dbReference>
<dbReference type="InterPro" id="IPR050808">
    <property type="entry name" value="Phage_Integrase"/>
</dbReference>
<organism evidence="6 7">
    <name type="scientific">Sulfurospirillum multivorans (strain DM 12446 / JCM 15788 / NBRC 109480)</name>
    <dbReference type="NCBI Taxonomy" id="1150621"/>
    <lineage>
        <taxon>Bacteria</taxon>
        <taxon>Pseudomonadati</taxon>
        <taxon>Campylobacterota</taxon>
        <taxon>Epsilonproteobacteria</taxon>
        <taxon>Campylobacterales</taxon>
        <taxon>Sulfurospirillaceae</taxon>
        <taxon>Sulfurospirillum</taxon>
    </lineage>
</organism>
<keyword evidence="2" id="KW-0229">DNA integration</keyword>
<dbReference type="PANTHER" id="PTHR30629:SF2">
    <property type="entry name" value="PROPHAGE INTEGRASE INTS-RELATED"/>
    <property type="match status" value="1"/>
</dbReference>
<dbReference type="EMBL" id="CP007201">
    <property type="protein sequence ID" value="AHJ14251.1"/>
    <property type="molecule type" value="Genomic_DNA"/>
</dbReference>
<dbReference type="SUPFAM" id="SSF56349">
    <property type="entry name" value="DNA breaking-rejoining enzymes"/>
    <property type="match status" value="1"/>
</dbReference>
<comment type="similarity">
    <text evidence="1">Belongs to the 'phage' integrase family.</text>
</comment>
<dbReference type="GO" id="GO:0015074">
    <property type="term" value="P:DNA integration"/>
    <property type="evidence" value="ECO:0007669"/>
    <property type="project" value="UniProtKB-KW"/>
</dbReference>
<evidence type="ECO:0000313" key="7">
    <source>
        <dbReference type="Proteomes" id="UP000019322"/>
    </source>
</evidence>
<gene>
    <name evidence="6" type="ORF">SMUL_3022</name>
</gene>
<evidence type="ECO:0000313" key="6">
    <source>
        <dbReference type="EMBL" id="AHJ14251.1"/>
    </source>
</evidence>
<keyword evidence="3" id="KW-0238">DNA-binding</keyword>
<dbReference type="Proteomes" id="UP000019322">
    <property type="component" value="Chromosome"/>
</dbReference>
<proteinExistence type="inferred from homology"/>
<evidence type="ECO:0000256" key="1">
    <source>
        <dbReference type="ARBA" id="ARBA00008857"/>
    </source>
</evidence>
<feature type="domain" description="Tyr recombinase" evidence="5">
    <location>
        <begin position="197"/>
        <end position="367"/>
    </location>
</feature>
<dbReference type="GO" id="GO:0006310">
    <property type="term" value="P:DNA recombination"/>
    <property type="evidence" value="ECO:0007669"/>
    <property type="project" value="UniProtKB-KW"/>
</dbReference>
<sequence length="378" mass="44029">MSLKDKLIKIENYTGIYFKNDKTLFDCSIVTTSELQKKVKPPYTIVLKFYEGKKLKLEQIHIADARHTMKRVCDELQAKRDTVQIEKSFKSIRPLKMTFKELFDEVDKETIVSSKWKYVRKTYVNKHLVVLFDKSIDEIEVGYLQTLYNDILRSVDKPRTAHTAKQILSAVFNYAIKRKYIKENPAKDIEIQKYDNQVYFALSDEKALKLYDVIQNLSPVNKAIFAFLINGRRRGETLKMCWEYIDFENKIYATPDTITKADKSFSYPLTEDIAIALQELGPQTSGYIFPSEQGEHRKDIRTIWEKIKKTVGAEKMRLHDMRHLIGYRASKAQLPLHIISKTLGHRSIQTTMRYANVDTDMVANLLSVVKNTSNSDKK</sequence>
<dbReference type="InterPro" id="IPR010998">
    <property type="entry name" value="Integrase_recombinase_N"/>
</dbReference>
<dbReference type="Gene3D" id="1.10.150.130">
    <property type="match status" value="1"/>
</dbReference>
<dbReference type="InterPro" id="IPR053876">
    <property type="entry name" value="Phage_int_M"/>
</dbReference>
<dbReference type="KEGG" id="smul:SMUL_3022"/>
<evidence type="ECO:0000256" key="4">
    <source>
        <dbReference type="ARBA" id="ARBA00023172"/>
    </source>
</evidence>
<dbReference type="PANTHER" id="PTHR30629">
    <property type="entry name" value="PROPHAGE INTEGRASE"/>
    <property type="match status" value="1"/>
</dbReference>
<evidence type="ECO:0000256" key="3">
    <source>
        <dbReference type="ARBA" id="ARBA00023125"/>
    </source>
</evidence>
<evidence type="ECO:0000259" key="5">
    <source>
        <dbReference type="PROSITE" id="PS51898"/>
    </source>
</evidence>
<dbReference type="Gene3D" id="1.10.443.10">
    <property type="entry name" value="Intergrase catalytic core"/>
    <property type="match status" value="1"/>
</dbReference>
<name>A0AA86ANY6_SULMK</name>
<dbReference type="Pfam" id="PF22022">
    <property type="entry name" value="Phage_int_M"/>
    <property type="match status" value="1"/>
</dbReference>
<dbReference type="InterPro" id="IPR013762">
    <property type="entry name" value="Integrase-like_cat_sf"/>
</dbReference>
<accession>A0AA86ANY6</accession>
<reference evidence="6 7" key="1">
    <citation type="journal article" date="2014" name="Environ. Microbiol.">
        <title>Insights into organohalide respiration and the versatile catabolism of Sulfurospirillum multivorans gained from comparative genomics and physiological studies.</title>
        <authorList>
            <person name="Goris T."/>
            <person name="Schubert T."/>
            <person name="Gadkari J."/>
            <person name="Wubet T."/>
            <person name="Tarkka M."/>
            <person name="Buscot F."/>
            <person name="Adrian L."/>
            <person name="Diekert G."/>
        </authorList>
    </citation>
    <scope>NUCLEOTIDE SEQUENCE [LARGE SCALE GENOMIC DNA]</scope>
    <source>
        <strain evidence="7">DM 12446 / JCM 15788 / NBRC 109480</strain>
    </source>
</reference>
<dbReference type="PROSITE" id="PS51898">
    <property type="entry name" value="TYR_RECOMBINASE"/>
    <property type="match status" value="1"/>
</dbReference>
<dbReference type="AlphaFoldDB" id="A0AA86ANY6"/>
<dbReference type="RefSeq" id="WP_025346079.1">
    <property type="nucleotide sequence ID" value="NZ_CP007201.1"/>
</dbReference>
<dbReference type="Pfam" id="PF00589">
    <property type="entry name" value="Phage_integrase"/>
    <property type="match status" value="1"/>
</dbReference>
<protein>
    <submittedName>
        <fullName evidence="6">Phage integrase</fullName>
    </submittedName>
</protein>
<dbReference type="CDD" id="cd00796">
    <property type="entry name" value="INT_Rci_Hp1_C"/>
    <property type="match status" value="1"/>
</dbReference>
<dbReference type="InterPro" id="IPR002104">
    <property type="entry name" value="Integrase_catalytic"/>
</dbReference>